<evidence type="ECO:0000313" key="2">
    <source>
        <dbReference type="EMBL" id="QHN42883.1"/>
    </source>
</evidence>
<dbReference type="Pfam" id="PF13455">
    <property type="entry name" value="MUG113"/>
    <property type="match status" value="1"/>
</dbReference>
<gene>
    <name evidence="2" type="ORF">GII36_03395</name>
</gene>
<organism evidence="2 3">
    <name type="scientific">Candidatus Mycosynbacter amalyticus</name>
    <dbReference type="NCBI Taxonomy" id="2665156"/>
    <lineage>
        <taxon>Bacteria</taxon>
        <taxon>Candidatus Saccharimonadota</taxon>
        <taxon>Candidatus Saccharimonadota incertae sedis</taxon>
        <taxon>Candidatus Mycosynbacter</taxon>
    </lineage>
</organism>
<proteinExistence type="predicted"/>
<accession>A0A857MK03</accession>
<sequence>MPDDLVQLFESDDGQLFVPPKKQVAATADDRLTASFQQIVDFVEKNDRLPELEAVDISEAGLAARLNSIRADAAKSEALQPIDSLGLLETPEAPESIDELFSDDTFGLFNGVGDDILRVKNVPVVQRASPEDIATRKRADNFDTFRAGFADTQASLRDRTAKLVRFTSVTQLKAGAYFVAGGQMLYVADIGEEKMVHGRMKSRIRAIYENGTESNLYLRSLSSQLYYDGYCVVTSDYNGELQLDAADTIAGHIYVLRSRNQDEKITTIKNLHKIGFTSTTVAERIKDAENDPTYLMAGVEVVDSYIITGDYNTQKVEHFIHRIFADVKVDLKIIDRSGQEYAPSEWYSVPLIAIEQAVNMLQNGDITEYKYDKDLEQLILRNA</sequence>
<feature type="domain" description="Bacteriophage T5 Orf172 DNA-binding" evidence="1">
    <location>
        <begin position="266"/>
        <end position="361"/>
    </location>
</feature>
<dbReference type="AlphaFoldDB" id="A0A857MK03"/>
<dbReference type="Proteomes" id="UP001059824">
    <property type="component" value="Chromosome"/>
</dbReference>
<name>A0A857MK03_9BACT</name>
<reference evidence="2" key="1">
    <citation type="journal article" date="2021" name="Nat. Microbiol.">
        <title>Cocultivation of an ultrasmall environmental parasitic bacterium with lytic ability against bacteria associated with wastewater foams.</title>
        <authorList>
            <person name="Batinovic S."/>
            <person name="Rose J.J.A."/>
            <person name="Ratcliffe J."/>
            <person name="Seviour R.J."/>
            <person name="Petrovski S."/>
        </authorList>
    </citation>
    <scope>NUCLEOTIDE SEQUENCE</scope>
    <source>
        <strain evidence="2">JR1</strain>
    </source>
</reference>
<dbReference type="SMART" id="SM00974">
    <property type="entry name" value="T5orf172"/>
    <property type="match status" value="1"/>
</dbReference>
<protein>
    <submittedName>
        <fullName evidence="2">GIY-YIG nuclease family protein</fullName>
    </submittedName>
</protein>
<dbReference type="EMBL" id="CP045921">
    <property type="protein sequence ID" value="QHN42883.1"/>
    <property type="molecule type" value="Genomic_DNA"/>
</dbReference>
<evidence type="ECO:0000259" key="1">
    <source>
        <dbReference type="SMART" id="SM00974"/>
    </source>
</evidence>
<keyword evidence="3" id="KW-1185">Reference proteome</keyword>
<dbReference type="RefSeq" id="WP_260762471.1">
    <property type="nucleotide sequence ID" value="NZ_CP045921.1"/>
</dbReference>
<evidence type="ECO:0000313" key="3">
    <source>
        <dbReference type="Proteomes" id="UP001059824"/>
    </source>
</evidence>
<dbReference type="KEGG" id="mama:GII36_03395"/>
<dbReference type="InterPro" id="IPR018306">
    <property type="entry name" value="Phage_T5_Orf172_DNA-bd"/>
</dbReference>